<keyword evidence="2" id="KW-1185">Reference proteome</keyword>
<dbReference type="RefSeq" id="WP_171475655.1">
    <property type="nucleotide sequence ID" value="NZ_CP053452.2"/>
</dbReference>
<proteinExistence type="predicted"/>
<dbReference type="AlphaFoldDB" id="A0A6M5Z5D2"/>
<gene>
    <name evidence="1" type="ORF">FTUN_8665</name>
</gene>
<reference evidence="2" key="1">
    <citation type="submission" date="2020-05" db="EMBL/GenBank/DDBJ databases">
        <title>Frigoriglobus tundricola gen. nov., sp. nov., a psychrotolerant cellulolytic planctomycete of the family Gemmataceae with two divergent copies of 16S rRNA gene.</title>
        <authorList>
            <person name="Kulichevskaya I.S."/>
            <person name="Ivanova A.A."/>
            <person name="Naumoff D.G."/>
            <person name="Beletsky A.V."/>
            <person name="Rijpstra W.I.C."/>
            <person name="Sinninghe Damste J.S."/>
            <person name="Mardanov A.V."/>
            <person name="Ravin N.V."/>
            <person name="Dedysh S.N."/>
        </authorList>
    </citation>
    <scope>NUCLEOTIDE SEQUENCE [LARGE SCALE GENOMIC DNA]</scope>
    <source>
        <strain evidence="2">PL17</strain>
    </source>
</reference>
<dbReference type="KEGG" id="ftj:FTUN_8665"/>
<evidence type="ECO:0000313" key="1">
    <source>
        <dbReference type="EMBL" id="QJX01027.1"/>
    </source>
</evidence>
<organism evidence="1 2">
    <name type="scientific">Frigoriglobus tundricola</name>
    <dbReference type="NCBI Taxonomy" id="2774151"/>
    <lineage>
        <taxon>Bacteria</taxon>
        <taxon>Pseudomonadati</taxon>
        <taxon>Planctomycetota</taxon>
        <taxon>Planctomycetia</taxon>
        <taxon>Gemmatales</taxon>
        <taxon>Gemmataceae</taxon>
        <taxon>Frigoriglobus</taxon>
    </lineage>
</organism>
<dbReference type="Proteomes" id="UP000503447">
    <property type="component" value="Chromosome"/>
</dbReference>
<accession>A0A6M5Z5D2</accession>
<protein>
    <submittedName>
        <fullName evidence="1">Uncharacterized protein</fullName>
    </submittedName>
</protein>
<sequence length="134" mass="14750">MSTHEPVSEFRAAWLPNVTDTGLNRIVELLEKASPLLVHGAFTRALPMGCLASHIAWNHPRTCRYDHEAGVVWLSKVAGLNPATSAVILAWDRNGAGDFALRSALLAACRQEQQFREGERSAPQCPDYADAFTY</sequence>
<dbReference type="EMBL" id="CP053452">
    <property type="protein sequence ID" value="QJX01027.1"/>
    <property type="molecule type" value="Genomic_DNA"/>
</dbReference>
<name>A0A6M5Z5D2_9BACT</name>
<evidence type="ECO:0000313" key="2">
    <source>
        <dbReference type="Proteomes" id="UP000503447"/>
    </source>
</evidence>